<keyword evidence="3" id="KW-0804">Transcription</keyword>
<name>A0ABP3SHF8_9ACTN</name>
<evidence type="ECO:0000256" key="3">
    <source>
        <dbReference type="ARBA" id="ARBA00023163"/>
    </source>
</evidence>
<dbReference type="Gene3D" id="1.10.357.10">
    <property type="entry name" value="Tetracycline Repressor, domain 2"/>
    <property type="match status" value="1"/>
</dbReference>
<proteinExistence type="predicted"/>
<gene>
    <name evidence="6" type="ORF">GCM10009547_45170</name>
</gene>
<organism evidence="6 7">
    <name type="scientific">Sporichthya brevicatena</name>
    <dbReference type="NCBI Taxonomy" id="171442"/>
    <lineage>
        <taxon>Bacteria</taxon>
        <taxon>Bacillati</taxon>
        <taxon>Actinomycetota</taxon>
        <taxon>Actinomycetes</taxon>
        <taxon>Sporichthyales</taxon>
        <taxon>Sporichthyaceae</taxon>
        <taxon>Sporichthya</taxon>
    </lineage>
</organism>
<dbReference type="Pfam" id="PF19352">
    <property type="entry name" value="TetR_C_38"/>
    <property type="match status" value="1"/>
</dbReference>
<protein>
    <submittedName>
        <fullName evidence="6">TetR family transcriptional regulator</fullName>
    </submittedName>
</protein>
<keyword evidence="2 4" id="KW-0238">DNA-binding</keyword>
<evidence type="ECO:0000259" key="5">
    <source>
        <dbReference type="PROSITE" id="PS50977"/>
    </source>
</evidence>
<feature type="DNA-binding region" description="H-T-H motif" evidence="4">
    <location>
        <begin position="47"/>
        <end position="66"/>
    </location>
</feature>
<dbReference type="InterPro" id="IPR001647">
    <property type="entry name" value="HTH_TetR"/>
</dbReference>
<dbReference type="SUPFAM" id="SSF46689">
    <property type="entry name" value="Homeodomain-like"/>
    <property type="match status" value="1"/>
</dbReference>
<dbReference type="PROSITE" id="PS50977">
    <property type="entry name" value="HTH_TETR_2"/>
    <property type="match status" value="1"/>
</dbReference>
<dbReference type="RefSeq" id="WP_344609082.1">
    <property type="nucleotide sequence ID" value="NZ_BAAAHE010000049.1"/>
</dbReference>
<evidence type="ECO:0000313" key="6">
    <source>
        <dbReference type="EMBL" id="GAA0635939.1"/>
    </source>
</evidence>
<dbReference type="Pfam" id="PF00440">
    <property type="entry name" value="TetR_N"/>
    <property type="match status" value="1"/>
</dbReference>
<sequence>MAKSDAPKVKLRTVDKRVAGRRATETRDRILEALSTLLGSMSYRNVRVTDVVREVGTSPATFYQYFADVETAVLALAQDTAKESTGLKTAGAGARTAGAAVDQVIAAVAAFVKQNGALLRVIDTAAAEGDKRFVKVRQTVVGNAAAGLAVVGGKTKEVASNAEVLAALLLAGPSDAAAARRLVHWGLTGRKPTG</sequence>
<reference evidence="7" key="1">
    <citation type="journal article" date="2019" name="Int. J. Syst. Evol. Microbiol.">
        <title>The Global Catalogue of Microorganisms (GCM) 10K type strain sequencing project: providing services to taxonomists for standard genome sequencing and annotation.</title>
        <authorList>
            <consortium name="The Broad Institute Genomics Platform"/>
            <consortium name="The Broad Institute Genome Sequencing Center for Infectious Disease"/>
            <person name="Wu L."/>
            <person name="Ma J."/>
        </authorList>
    </citation>
    <scope>NUCLEOTIDE SEQUENCE [LARGE SCALE GENOMIC DNA]</scope>
    <source>
        <strain evidence="7">JCM 10671</strain>
    </source>
</reference>
<dbReference type="InterPro" id="IPR011075">
    <property type="entry name" value="TetR_C"/>
</dbReference>
<keyword evidence="7" id="KW-1185">Reference proteome</keyword>
<evidence type="ECO:0000256" key="2">
    <source>
        <dbReference type="ARBA" id="ARBA00023125"/>
    </source>
</evidence>
<dbReference type="EMBL" id="BAAAHE010000049">
    <property type="protein sequence ID" value="GAA0635939.1"/>
    <property type="molecule type" value="Genomic_DNA"/>
</dbReference>
<accession>A0ABP3SHF8</accession>
<evidence type="ECO:0000256" key="4">
    <source>
        <dbReference type="PROSITE-ProRule" id="PRU00335"/>
    </source>
</evidence>
<dbReference type="InterPro" id="IPR009057">
    <property type="entry name" value="Homeodomain-like_sf"/>
</dbReference>
<comment type="caution">
    <text evidence="6">The sequence shown here is derived from an EMBL/GenBank/DDBJ whole genome shotgun (WGS) entry which is preliminary data.</text>
</comment>
<evidence type="ECO:0000313" key="7">
    <source>
        <dbReference type="Proteomes" id="UP001500957"/>
    </source>
</evidence>
<dbReference type="Proteomes" id="UP001500957">
    <property type="component" value="Unassembled WGS sequence"/>
</dbReference>
<keyword evidence="1" id="KW-0805">Transcription regulation</keyword>
<feature type="domain" description="HTH tetR-type" evidence="5">
    <location>
        <begin position="24"/>
        <end position="84"/>
    </location>
</feature>
<evidence type="ECO:0000256" key="1">
    <source>
        <dbReference type="ARBA" id="ARBA00023015"/>
    </source>
</evidence>